<dbReference type="CDD" id="cd07984">
    <property type="entry name" value="LPLAT_LABLAT-like"/>
    <property type="match status" value="1"/>
</dbReference>
<evidence type="ECO:0000256" key="6">
    <source>
        <dbReference type="ARBA" id="ARBA00023315"/>
    </source>
</evidence>
<dbReference type="RefSeq" id="WP_345723046.1">
    <property type="nucleotide sequence ID" value="NZ_BAABRU010000011.1"/>
</dbReference>
<dbReference type="EMBL" id="BAABRU010000011">
    <property type="protein sequence ID" value="GAA5529427.1"/>
    <property type="molecule type" value="Genomic_DNA"/>
</dbReference>
<keyword evidence="3" id="KW-0997">Cell inner membrane</keyword>
<evidence type="ECO:0000256" key="2">
    <source>
        <dbReference type="ARBA" id="ARBA00022475"/>
    </source>
</evidence>
<keyword evidence="6 7" id="KW-0012">Acyltransferase</keyword>
<dbReference type="GO" id="GO:0016746">
    <property type="term" value="F:acyltransferase activity"/>
    <property type="evidence" value="ECO:0007669"/>
    <property type="project" value="UniProtKB-KW"/>
</dbReference>
<keyword evidence="2" id="KW-1003">Cell membrane</keyword>
<comment type="subcellular location">
    <subcellularLocation>
        <location evidence="1">Cell inner membrane</location>
    </subcellularLocation>
</comment>
<comment type="caution">
    <text evidence="7">The sequence shown here is derived from an EMBL/GenBank/DDBJ whole genome shotgun (WGS) entry which is preliminary data.</text>
</comment>
<evidence type="ECO:0000313" key="8">
    <source>
        <dbReference type="Proteomes" id="UP001428290"/>
    </source>
</evidence>
<evidence type="ECO:0000256" key="4">
    <source>
        <dbReference type="ARBA" id="ARBA00022679"/>
    </source>
</evidence>
<evidence type="ECO:0000256" key="3">
    <source>
        <dbReference type="ARBA" id="ARBA00022519"/>
    </source>
</evidence>
<proteinExistence type="predicted"/>
<evidence type="ECO:0000313" key="7">
    <source>
        <dbReference type="EMBL" id="GAA5529427.1"/>
    </source>
</evidence>
<dbReference type="Proteomes" id="UP001428290">
    <property type="component" value="Unassembled WGS sequence"/>
</dbReference>
<evidence type="ECO:0000256" key="1">
    <source>
        <dbReference type="ARBA" id="ARBA00004533"/>
    </source>
</evidence>
<keyword evidence="5" id="KW-0472">Membrane</keyword>
<keyword evidence="8" id="KW-1185">Reference proteome</keyword>
<dbReference type="PANTHER" id="PTHR30606">
    <property type="entry name" value="LIPID A BIOSYNTHESIS LAUROYL ACYLTRANSFERASE"/>
    <property type="match status" value="1"/>
</dbReference>
<gene>
    <name evidence="7" type="ORF">Hgul01_03237</name>
</gene>
<organism evidence="7 8">
    <name type="scientific">Herpetosiphon gulosus</name>
    <dbReference type="NCBI Taxonomy" id="1973496"/>
    <lineage>
        <taxon>Bacteria</taxon>
        <taxon>Bacillati</taxon>
        <taxon>Chloroflexota</taxon>
        <taxon>Chloroflexia</taxon>
        <taxon>Herpetosiphonales</taxon>
        <taxon>Herpetosiphonaceae</taxon>
        <taxon>Herpetosiphon</taxon>
    </lineage>
</organism>
<dbReference type="InterPro" id="IPR004960">
    <property type="entry name" value="LipA_acyltrans"/>
</dbReference>
<evidence type="ECO:0000256" key="5">
    <source>
        <dbReference type="ARBA" id="ARBA00023136"/>
    </source>
</evidence>
<accession>A0ABP9X1X1</accession>
<protein>
    <submittedName>
        <fullName evidence="7">Phosphatidylinositol mannoside acyltransferase</fullName>
    </submittedName>
</protein>
<reference evidence="7 8" key="1">
    <citation type="submission" date="2024-02" db="EMBL/GenBank/DDBJ databases">
        <title>Herpetosiphon gulosus NBRC 112829.</title>
        <authorList>
            <person name="Ichikawa N."/>
            <person name="Katano-Makiyama Y."/>
            <person name="Hidaka K."/>
        </authorList>
    </citation>
    <scope>NUCLEOTIDE SEQUENCE [LARGE SCALE GENOMIC DNA]</scope>
    <source>
        <strain evidence="7 8">NBRC 112829</strain>
    </source>
</reference>
<name>A0ABP9X1X1_9CHLR</name>
<dbReference type="PANTHER" id="PTHR30606:SF10">
    <property type="entry name" value="PHOSPHATIDYLINOSITOL MANNOSIDE ACYLTRANSFERASE"/>
    <property type="match status" value="1"/>
</dbReference>
<keyword evidence="4" id="KW-0808">Transferase</keyword>
<dbReference type="Pfam" id="PF03279">
    <property type="entry name" value="Lip_A_acyltrans"/>
    <property type="match status" value="1"/>
</dbReference>
<sequence length="288" mass="32032">MNTLPLFRLAMRWLPRLPNWLVDAACDLLGVGLLAIPRLRHNTRSNLNRVAPKTQGLARWHLQSRVLANSLRHYADLVRLPAWSSEQLRQRFEHSGLEHLRQLAETGGLVIVAHTGSFSTGLSVLAAHGLPVVLVVEAIEPPEHLEFVKELRAAHGGELIVLGPNAGREVLKALRAKKLVVLAGDRDLAAQSIKLPFFGELADVPIGPARLALRGWPVVVGTCGWFDDHRSFFRAEPIQHFHVLAHETPDQAAERVASEMLGYLEQRIASRPASWVVLQSVWDNRTND</sequence>